<protein>
    <submittedName>
        <fullName evidence="1">Uncharacterized protein</fullName>
    </submittedName>
</protein>
<dbReference type="GeneID" id="20806062"/>
<name>W4GVH0_APHAT</name>
<gene>
    <name evidence="1" type="ORF">H257_04066</name>
</gene>
<proteinExistence type="predicted"/>
<reference evidence="1" key="1">
    <citation type="submission" date="2013-12" db="EMBL/GenBank/DDBJ databases">
        <title>The Genome Sequence of Aphanomyces astaci APO3.</title>
        <authorList>
            <consortium name="The Broad Institute Genomics Platform"/>
            <person name="Russ C."/>
            <person name="Tyler B."/>
            <person name="van West P."/>
            <person name="Dieguez-Uribeondo J."/>
            <person name="Young S.K."/>
            <person name="Zeng Q."/>
            <person name="Gargeya S."/>
            <person name="Fitzgerald M."/>
            <person name="Abouelleil A."/>
            <person name="Alvarado L."/>
            <person name="Chapman S.B."/>
            <person name="Gainer-Dewar J."/>
            <person name="Goldberg J."/>
            <person name="Griggs A."/>
            <person name="Gujja S."/>
            <person name="Hansen M."/>
            <person name="Howarth C."/>
            <person name="Imamovic A."/>
            <person name="Ireland A."/>
            <person name="Larimer J."/>
            <person name="McCowan C."/>
            <person name="Murphy C."/>
            <person name="Pearson M."/>
            <person name="Poon T.W."/>
            <person name="Priest M."/>
            <person name="Roberts A."/>
            <person name="Saif S."/>
            <person name="Shea T."/>
            <person name="Sykes S."/>
            <person name="Wortman J."/>
            <person name="Nusbaum C."/>
            <person name="Birren B."/>
        </authorList>
    </citation>
    <scope>NUCLEOTIDE SEQUENCE [LARGE SCALE GENOMIC DNA]</scope>
    <source>
        <strain evidence="1">APO3</strain>
    </source>
</reference>
<sequence length="240" mass="25566">MTALPTQATVAIVSFETVRFDLEYPDDLSLLEDSCDYVDPSVCIEMGLWAVDQGCGNDAMICADTATTILNSTLWSHSDVPPAFSRNELDCDDLIDSAFDLADISCSLPDIVNTVHTAKWDATNTSHSSGGIASGTVEGSCAQNLAASTFHRAVVAADTPVASDVSPMVWTKGAQVSKLCKAHGGRCMCKVGGCKKTSQGLNHGGIPYLRNTYLDVLSYAAPSVYLERGIVDVHFYDGRV</sequence>
<evidence type="ECO:0000313" key="1">
    <source>
        <dbReference type="EMBL" id="ETV83311.1"/>
    </source>
</evidence>
<dbReference type="RefSeq" id="XP_009826741.1">
    <property type="nucleotide sequence ID" value="XM_009828439.1"/>
</dbReference>
<accession>W4GVH0</accession>
<dbReference type="AlphaFoldDB" id="W4GVH0"/>
<dbReference type="EMBL" id="KI913120">
    <property type="protein sequence ID" value="ETV83311.1"/>
    <property type="molecule type" value="Genomic_DNA"/>
</dbReference>
<dbReference type="VEuPathDB" id="FungiDB:H257_04066"/>
<organism evidence="1">
    <name type="scientific">Aphanomyces astaci</name>
    <name type="common">Crayfish plague agent</name>
    <dbReference type="NCBI Taxonomy" id="112090"/>
    <lineage>
        <taxon>Eukaryota</taxon>
        <taxon>Sar</taxon>
        <taxon>Stramenopiles</taxon>
        <taxon>Oomycota</taxon>
        <taxon>Saprolegniomycetes</taxon>
        <taxon>Saprolegniales</taxon>
        <taxon>Verrucalvaceae</taxon>
        <taxon>Aphanomyces</taxon>
    </lineage>
</organism>